<dbReference type="OrthoDB" id="5346728at2759"/>
<name>A0A5N6ZCL6_9EURO</name>
<organism evidence="3 4">
    <name type="scientific">Aspergillus coremiiformis</name>
    <dbReference type="NCBI Taxonomy" id="138285"/>
    <lineage>
        <taxon>Eukaryota</taxon>
        <taxon>Fungi</taxon>
        <taxon>Dikarya</taxon>
        <taxon>Ascomycota</taxon>
        <taxon>Pezizomycotina</taxon>
        <taxon>Eurotiomycetes</taxon>
        <taxon>Eurotiomycetidae</taxon>
        <taxon>Eurotiales</taxon>
        <taxon>Aspergillaceae</taxon>
        <taxon>Aspergillus</taxon>
        <taxon>Aspergillus subgen. Circumdati</taxon>
    </lineage>
</organism>
<feature type="compositionally biased region" description="Basic residues" evidence="1">
    <location>
        <begin position="308"/>
        <end position="320"/>
    </location>
</feature>
<feature type="compositionally biased region" description="Polar residues" evidence="1">
    <location>
        <begin position="543"/>
        <end position="560"/>
    </location>
</feature>
<feature type="compositionally biased region" description="Polar residues" evidence="1">
    <location>
        <begin position="298"/>
        <end position="307"/>
    </location>
</feature>
<keyword evidence="2" id="KW-0472">Membrane</keyword>
<keyword evidence="4" id="KW-1185">Reference proteome</keyword>
<evidence type="ECO:0000256" key="2">
    <source>
        <dbReference type="SAM" id="Phobius"/>
    </source>
</evidence>
<evidence type="ECO:0000256" key="1">
    <source>
        <dbReference type="SAM" id="MobiDB-lite"/>
    </source>
</evidence>
<dbReference type="EMBL" id="ML739062">
    <property type="protein sequence ID" value="KAE8354903.1"/>
    <property type="molecule type" value="Genomic_DNA"/>
</dbReference>
<feature type="region of interest" description="Disordered" evidence="1">
    <location>
        <begin position="537"/>
        <end position="560"/>
    </location>
</feature>
<feature type="region of interest" description="Disordered" evidence="1">
    <location>
        <begin position="1"/>
        <end position="22"/>
    </location>
</feature>
<dbReference type="Proteomes" id="UP000327118">
    <property type="component" value="Unassembled WGS sequence"/>
</dbReference>
<evidence type="ECO:0000313" key="3">
    <source>
        <dbReference type="EMBL" id="KAE8354903.1"/>
    </source>
</evidence>
<keyword evidence="2" id="KW-1133">Transmembrane helix</keyword>
<feature type="region of interest" description="Disordered" evidence="1">
    <location>
        <begin position="394"/>
        <end position="419"/>
    </location>
</feature>
<proteinExistence type="predicted"/>
<keyword evidence="2" id="KW-0812">Transmembrane</keyword>
<gene>
    <name evidence="3" type="ORF">BDV28DRAFT_163798</name>
</gene>
<protein>
    <submittedName>
        <fullName evidence="3">Uncharacterized protein</fullName>
    </submittedName>
</protein>
<feature type="region of interest" description="Disordered" evidence="1">
    <location>
        <begin position="288"/>
        <end position="321"/>
    </location>
</feature>
<dbReference type="AlphaFoldDB" id="A0A5N6ZCL6"/>
<sequence length="560" mass="64241">MAPVLPRQSHTVSFYPPIRGPPPVPMPGPQNVTTKTVLELFAGTFCIFVVAVLFWKLAKFFRRFTKDKVIGAGNTTSSRYTKTWYGWVPLQRRRTNRSIAQKCLAKVQQWRTWNSAKNEYCSVWWNSSQKEIATCKRDSMLTRRVLTHLSRQKARTADSLPSPDNCSSKFGMGSKAPAHSLTRRRFLSLNQSACLSRGNGLMLCISNHDLLIKRNYSLPCLSDLTVAFRTRPRGSETSWPTPSAIDLHEKSKALRTLQYSRKYQIWSARMEMNPSQWGRYGTRRFSVPPGTEKMSMPATATTKSNTSSRRRHARKGPGKKRYQEVTHLSNWEIMLIDGLDRKIGWLSDQLSPGRRPFHFPLLPNHWLNIRTWVVYDPASRAPIDAKRRLGDPRFNTNYLAPGSRPKRKYPEATRNPASTPRIDSWRAAVNRNRSASGLRDLVKVPEIYDGSAEDPPDGHIDPACWILRKPPQGFDPSARQNDTYYEGGAGWQERFGDWQTVRRGYRIRKAIYEGRANRTRVKEVAFGVTRYYSRANYRRQNQESRSNGVSLSTIPSSRQP</sequence>
<evidence type="ECO:0000313" key="4">
    <source>
        <dbReference type="Proteomes" id="UP000327118"/>
    </source>
</evidence>
<reference evidence="4" key="1">
    <citation type="submission" date="2019-04" db="EMBL/GenBank/DDBJ databases">
        <title>Friends and foes A comparative genomics studyof 23 Aspergillus species from section Flavi.</title>
        <authorList>
            <consortium name="DOE Joint Genome Institute"/>
            <person name="Kjaerbolling I."/>
            <person name="Vesth T."/>
            <person name="Frisvad J.C."/>
            <person name="Nybo J.L."/>
            <person name="Theobald S."/>
            <person name="Kildgaard S."/>
            <person name="Isbrandt T."/>
            <person name="Kuo A."/>
            <person name="Sato A."/>
            <person name="Lyhne E.K."/>
            <person name="Kogle M.E."/>
            <person name="Wiebenga A."/>
            <person name="Kun R.S."/>
            <person name="Lubbers R.J."/>
            <person name="Makela M.R."/>
            <person name="Barry K."/>
            <person name="Chovatia M."/>
            <person name="Clum A."/>
            <person name="Daum C."/>
            <person name="Haridas S."/>
            <person name="He G."/>
            <person name="LaButti K."/>
            <person name="Lipzen A."/>
            <person name="Mondo S."/>
            <person name="Riley R."/>
            <person name="Salamov A."/>
            <person name="Simmons B.A."/>
            <person name="Magnuson J.K."/>
            <person name="Henrissat B."/>
            <person name="Mortensen U.H."/>
            <person name="Larsen T.O."/>
            <person name="Devries R.P."/>
            <person name="Grigoriev I.V."/>
            <person name="Machida M."/>
            <person name="Baker S.E."/>
            <person name="Andersen M.R."/>
        </authorList>
    </citation>
    <scope>NUCLEOTIDE SEQUENCE [LARGE SCALE GENOMIC DNA]</scope>
    <source>
        <strain evidence="4">CBS 553.77</strain>
    </source>
</reference>
<feature type="transmembrane region" description="Helical" evidence="2">
    <location>
        <begin position="40"/>
        <end position="58"/>
    </location>
</feature>
<accession>A0A5N6ZCL6</accession>